<name>A0A8X6NDU3_NEPPI</name>
<reference evidence="1" key="1">
    <citation type="submission" date="2020-08" db="EMBL/GenBank/DDBJ databases">
        <title>Multicomponent nature underlies the extraordinary mechanical properties of spider dragline silk.</title>
        <authorList>
            <person name="Kono N."/>
            <person name="Nakamura H."/>
            <person name="Mori M."/>
            <person name="Yoshida Y."/>
            <person name="Ohtoshi R."/>
            <person name="Malay A.D."/>
            <person name="Moran D.A.P."/>
            <person name="Tomita M."/>
            <person name="Numata K."/>
            <person name="Arakawa K."/>
        </authorList>
    </citation>
    <scope>NUCLEOTIDE SEQUENCE</scope>
</reference>
<comment type="caution">
    <text evidence="1">The sequence shown here is derived from an EMBL/GenBank/DDBJ whole genome shotgun (WGS) entry which is preliminary data.</text>
</comment>
<gene>
    <name evidence="1" type="ORF">NPIL_187751</name>
</gene>
<dbReference type="AlphaFoldDB" id="A0A8X6NDU3"/>
<keyword evidence="2" id="KW-1185">Reference proteome</keyword>
<dbReference type="Proteomes" id="UP000887013">
    <property type="component" value="Unassembled WGS sequence"/>
</dbReference>
<evidence type="ECO:0000313" key="2">
    <source>
        <dbReference type="Proteomes" id="UP000887013"/>
    </source>
</evidence>
<evidence type="ECO:0000313" key="1">
    <source>
        <dbReference type="EMBL" id="GFT08096.1"/>
    </source>
</evidence>
<accession>A0A8X6NDU3</accession>
<sequence length="109" mass="11713">MSANCVTESLELKTSADDLVLGKSSQGFATNRVPDINLITDTEENSLASVSLDHDFTSDCDLDGHKGEESLASTGSFCLHLMGASNRYLSTCCMYSQFHAKGNLVTKDV</sequence>
<dbReference type="EMBL" id="BMAW01103208">
    <property type="protein sequence ID" value="GFT08096.1"/>
    <property type="molecule type" value="Genomic_DNA"/>
</dbReference>
<protein>
    <submittedName>
        <fullName evidence="1">Uncharacterized protein</fullName>
    </submittedName>
</protein>
<proteinExistence type="predicted"/>
<organism evidence="1 2">
    <name type="scientific">Nephila pilipes</name>
    <name type="common">Giant wood spider</name>
    <name type="synonym">Nephila maculata</name>
    <dbReference type="NCBI Taxonomy" id="299642"/>
    <lineage>
        <taxon>Eukaryota</taxon>
        <taxon>Metazoa</taxon>
        <taxon>Ecdysozoa</taxon>
        <taxon>Arthropoda</taxon>
        <taxon>Chelicerata</taxon>
        <taxon>Arachnida</taxon>
        <taxon>Araneae</taxon>
        <taxon>Araneomorphae</taxon>
        <taxon>Entelegynae</taxon>
        <taxon>Araneoidea</taxon>
        <taxon>Nephilidae</taxon>
        <taxon>Nephila</taxon>
    </lineage>
</organism>